<feature type="compositionally biased region" description="Gly residues" evidence="1">
    <location>
        <begin position="19"/>
        <end position="28"/>
    </location>
</feature>
<organism evidence="2 3">
    <name type="scientific">Chondromyces apiculatus DSM 436</name>
    <dbReference type="NCBI Taxonomy" id="1192034"/>
    <lineage>
        <taxon>Bacteria</taxon>
        <taxon>Pseudomonadati</taxon>
        <taxon>Myxococcota</taxon>
        <taxon>Polyangia</taxon>
        <taxon>Polyangiales</taxon>
        <taxon>Polyangiaceae</taxon>
        <taxon>Chondromyces</taxon>
    </lineage>
</organism>
<gene>
    <name evidence="2" type="ORF">CAP_1623</name>
</gene>
<evidence type="ECO:0000313" key="2">
    <source>
        <dbReference type="EMBL" id="EYF00024.1"/>
    </source>
</evidence>
<reference evidence="2 3" key="1">
    <citation type="submission" date="2013-05" db="EMBL/GenBank/DDBJ databases">
        <title>Genome assembly of Chondromyces apiculatus DSM 436.</title>
        <authorList>
            <person name="Sharma G."/>
            <person name="Khatri I."/>
            <person name="Kaur C."/>
            <person name="Mayilraj S."/>
            <person name="Subramanian S."/>
        </authorList>
    </citation>
    <scope>NUCLEOTIDE SEQUENCE [LARGE SCALE GENOMIC DNA]</scope>
    <source>
        <strain evidence="2 3">DSM 436</strain>
    </source>
</reference>
<evidence type="ECO:0000256" key="1">
    <source>
        <dbReference type="SAM" id="MobiDB-lite"/>
    </source>
</evidence>
<sequence>MLLLGSAALQCSSAPAQGVGDGGGGAVAGGRWRWRQDTGDAGAGGDGVSEARLACGWAHAEAFGERRPLAASERWGCAGTGWRAARCSGAPARDRATPTVPHLLLPDETG</sequence>
<proteinExistence type="predicted"/>
<dbReference type="STRING" id="1192034.CAP_1623"/>
<name>A0A017SST5_9BACT</name>
<feature type="region of interest" description="Disordered" evidence="1">
    <location>
        <begin position="14"/>
        <end position="46"/>
    </location>
</feature>
<dbReference type="AlphaFoldDB" id="A0A017SST5"/>
<evidence type="ECO:0000313" key="3">
    <source>
        <dbReference type="Proteomes" id="UP000019678"/>
    </source>
</evidence>
<accession>A0A017SST5</accession>
<feature type="region of interest" description="Disordered" evidence="1">
    <location>
        <begin position="88"/>
        <end position="110"/>
    </location>
</feature>
<keyword evidence="3" id="KW-1185">Reference proteome</keyword>
<protein>
    <submittedName>
        <fullName evidence="2">Uncharacterized protein</fullName>
    </submittedName>
</protein>
<dbReference type="Proteomes" id="UP000019678">
    <property type="component" value="Unassembled WGS sequence"/>
</dbReference>
<comment type="caution">
    <text evidence="2">The sequence shown here is derived from an EMBL/GenBank/DDBJ whole genome shotgun (WGS) entry which is preliminary data.</text>
</comment>
<dbReference type="EMBL" id="ASRX01000144">
    <property type="protein sequence ID" value="EYF00024.1"/>
    <property type="molecule type" value="Genomic_DNA"/>
</dbReference>